<dbReference type="Gene3D" id="3.40.1190.20">
    <property type="match status" value="1"/>
</dbReference>
<evidence type="ECO:0000313" key="1">
    <source>
        <dbReference type="EMBL" id="AEE97900.1"/>
    </source>
</evidence>
<dbReference type="RefSeq" id="WP_013782323.1">
    <property type="nucleotide sequence ID" value="NC_015520.1"/>
</dbReference>
<protein>
    <recommendedName>
        <fullName evidence="3">PfkB domain protein</fullName>
    </recommendedName>
</protein>
<evidence type="ECO:0008006" key="3">
    <source>
        <dbReference type="Google" id="ProtNLM"/>
    </source>
</evidence>
<name>F3ZZQ3_MAHA5</name>
<reference evidence="1 2" key="2">
    <citation type="journal article" date="2011" name="Stand. Genomic Sci.">
        <title>Complete genome sequence of Mahella australiensis type strain (50-1 BON).</title>
        <authorList>
            <person name="Sikorski J."/>
            <person name="Teshima H."/>
            <person name="Nolan M."/>
            <person name="Lucas S."/>
            <person name="Hammon N."/>
            <person name="Deshpande S."/>
            <person name="Cheng J.F."/>
            <person name="Pitluck S."/>
            <person name="Liolios K."/>
            <person name="Pagani I."/>
            <person name="Ivanova N."/>
            <person name="Huntemann M."/>
            <person name="Mavromatis K."/>
            <person name="Ovchinikova G."/>
            <person name="Pati A."/>
            <person name="Tapia R."/>
            <person name="Han C."/>
            <person name="Goodwin L."/>
            <person name="Chen A."/>
            <person name="Palaniappan K."/>
            <person name="Land M."/>
            <person name="Hauser L."/>
            <person name="Ngatchou-Djao O.D."/>
            <person name="Rohde M."/>
            <person name="Pukall R."/>
            <person name="Spring S."/>
            <person name="Abt B."/>
            <person name="Goker M."/>
            <person name="Detter J.C."/>
            <person name="Woyke T."/>
            <person name="Bristow J."/>
            <person name="Markowitz V."/>
            <person name="Hugenholtz P."/>
            <person name="Eisen J.A."/>
            <person name="Kyrpides N.C."/>
            <person name="Klenk H.P."/>
            <person name="Lapidus A."/>
        </authorList>
    </citation>
    <scope>NUCLEOTIDE SEQUENCE [LARGE SCALE GENOMIC DNA]</scope>
    <source>
        <strain evidence="2">DSM 15567 / CIP 107919 / 50-1 BON</strain>
    </source>
</reference>
<dbReference type="STRING" id="697281.Mahau_2772"/>
<dbReference type="Proteomes" id="UP000008457">
    <property type="component" value="Chromosome"/>
</dbReference>
<dbReference type="OrthoDB" id="787163at2"/>
<organism evidence="1 2">
    <name type="scientific">Mahella australiensis (strain DSM 15567 / CIP 107919 / 50-1 BON)</name>
    <dbReference type="NCBI Taxonomy" id="697281"/>
    <lineage>
        <taxon>Bacteria</taxon>
        <taxon>Bacillati</taxon>
        <taxon>Bacillota</taxon>
        <taxon>Clostridia</taxon>
        <taxon>Thermoanaerobacterales</taxon>
        <taxon>Thermoanaerobacterales Family IV. Incertae Sedis</taxon>
        <taxon>Mahella</taxon>
    </lineage>
</organism>
<dbReference type="HOGENOM" id="CLU_061377_0_0_9"/>
<dbReference type="InterPro" id="IPR057621">
    <property type="entry name" value="Khk_prokaryotic"/>
</dbReference>
<keyword evidence="2" id="KW-1185">Reference proteome</keyword>
<sequence>MNNIFEALISQLEGKKDELKHKSAAVGFDGFIDKVVRVVKENKNDRYLFFPTIESFGRYILGKKNVNCSIEIVESMTKLGGNMPILANALGNIGVDVKCIGTLGYPTIDPIFKDMENNCELYSIGQPGYSIALEFDDGKVMLGERSVLDTVSWDNIKAYIDIDRLKSFFAGSNLSAMVNWGELKHASSIWKGVLDEIISINMPDKHRLFFFDLADFSERPGNEVEYILELIGQFCNYRKTILSLNTNEALILSKLFDMGVDTNDLEKLAVGLYDKVKVDVLTIHNPGYSIAIDQGGVACIESAFTGEPKLLTGGGDNYGAGFCIGQLLGMDLACSTLLGNAVAGFYVRYGHSPSVEDALNFLCQWENEFDRNDYRRSI</sequence>
<dbReference type="AlphaFoldDB" id="F3ZZQ3"/>
<evidence type="ECO:0000313" key="2">
    <source>
        <dbReference type="Proteomes" id="UP000008457"/>
    </source>
</evidence>
<accession>F3ZZQ3</accession>
<dbReference type="SUPFAM" id="SSF53613">
    <property type="entry name" value="Ribokinase-like"/>
    <property type="match status" value="1"/>
</dbReference>
<dbReference type="InterPro" id="IPR029056">
    <property type="entry name" value="Ribokinase-like"/>
</dbReference>
<dbReference type="EMBL" id="CP002360">
    <property type="protein sequence ID" value="AEE97900.1"/>
    <property type="molecule type" value="Genomic_DNA"/>
</dbReference>
<dbReference type="KEGG" id="mas:Mahau_2772"/>
<proteinExistence type="predicted"/>
<gene>
    <name evidence="1" type="ordered locus">Mahau_2772</name>
</gene>
<dbReference type="eggNOG" id="COG0524">
    <property type="taxonomic scope" value="Bacteria"/>
</dbReference>
<dbReference type="Pfam" id="PF25270">
    <property type="entry name" value="Khk"/>
    <property type="match status" value="1"/>
</dbReference>
<reference evidence="2" key="1">
    <citation type="submission" date="2010-11" db="EMBL/GenBank/DDBJ databases">
        <title>The complete genome of Mahella australiensis DSM 15567.</title>
        <authorList>
            <consortium name="US DOE Joint Genome Institute (JGI-PGF)"/>
            <person name="Lucas S."/>
            <person name="Copeland A."/>
            <person name="Lapidus A."/>
            <person name="Bruce D."/>
            <person name="Goodwin L."/>
            <person name="Pitluck S."/>
            <person name="Kyrpides N."/>
            <person name="Mavromatis K."/>
            <person name="Pagani I."/>
            <person name="Ivanova N."/>
            <person name="Teshima H."/>
            <person name="Brettin T."/>
            <person name="Detter J.C."/>
            <person name="Han C."/>
            <person name="Tapia R."/>
            <person name="Land M."/>
            <person name="Hauser L."/>
            <person name="Markowitz V."/>
            <person name="Cheng J.-F."/>
            <person name="Hugenholtz P."/>
            <person name="Woyke T."/>
            <person name="Wu D."/>
            <person name="Spring S."/>
            <person name="Pukall R."/>
            <person name="Steenblock K."/>
            <person name="Schneider S."/>
            <person name="Klenk H.-P."/>
            <person name="Eisen J.A."/>
        </authorList>
    </citation>
    <scope>NUCLEOTIDE SEQUENCE [LARGE SCALE GENOMIC DNA]</scope>
    <source>
        <strain evidence="2">DSM 15567 / CIP 107919 / 50-1 BON</strain>
    </source>
</reference>